<feature type="region of interest" description="Disordered" evidence="1">
    <location>
        <begin position="77"/>
        <end position="117"/>
    </location>
</feature>
<evidence type="ECO:0000256" key="1">
    <source>
        <dbReference type="SAM" id="MobiDB-lite"/>
    </source>
</evidence>
<dbReference type="GeneID" id="92049188"/>
<reference evidence="2 3" key="1">
    <citation type="submission" date="2023-01" db="EMBL/GenBank/DDBJ databases">
        <title>Analysis of 21 Apiospora genomes using comparative genomics revels a genus with tremendous synthesis potential of carbohydrate active enzymes and secondary metabolites.</title>
        <authorList>
            <person name="Sorensen T."/>
        </authorList>
    </citation>
    <scope>NUCLEOTIDE SEQUENCE [LARGE SCALE GENOMIC DNA]</scope>
    <source>
        <strain evidence="2 3">CBS 114990</strain>
    </source>
</reference>
<protein>
    <submittedName>
        <fullName evidence="2">Uncharacterized protein</fullName>
    </submittedName>
</protein>
<keyword evidence="3" id="KW-1185">Reference proteome</keyword>
<evidence type="ECO:0000313" key="3">
    <source>
        <dbReference type="Proteomes" id="UP001433268"/>
    </source>
</evidence>
<dbReference type="Proteomes" id="UP001433268">
    <property type="component" value="Unassembled WGS sequence"/>
</dbReference>
<organism evidence="2 3">
    <name type="scientific">Apiospora hydei</name>
    <dbReference type="NCBI Taxonomy" id="1337664"/>
    <lineage>
        <taxon>Eukaryota</taxon>
        <taxon>Fungi</taxon>
        <taxon>Dikarya</taxon>
        <taxon>Ascomycota</taxon>
        <taxon>Pezizomycotina</taxon>
        <taxon>Sordariomycetes</taxon>
        <taxon>Xylariomycetidae</taxon>
        <taxon>Amphisphaeriales</taxon>
        <taxon>Apiosporaceae</taxon>
        <taxon>Apiospora</taxon>
    </lineage>
</organism>
<sequence length="117" mass="12930">MPRSVCSTPQDATISDPILGSSPVMSSVCWLELVSRRCVEVEVFGPKSGSFSGPAVSVNVTTAFHFTAACSRDKDSLLPDFKSRNRHRGPSADRNNVNPTAVRRMPFRSTRQRNFTR</sequence>
<comment type="caution">
    <text evidence="2">The sequence shown here is derived from an EMBL/GenBank/DDBJ whole genome shotgun (WGS) entry which is preliminary data.</text>
</comment>
<dbReference type="RefSeq" id="XP_066661820.1">
    <property type="nucleotide sequence ID" value="XM_066816128.1"/>
</dbReference>
<accession>A0ABR1V1J0</accession>
<evidence type="ECO:0000313" key="2">
    <source>
        <dbReference type="EMBL" id="KAK8065066.1"/>
    </source>
</evidence>
<name>A0ABR1V1J0_9PEZI</name>
<gene>
    <name evidence="2" type="ORF">PG997_011813</name>
</gene>
<dbReference type="EMBL" id="JAQQWN010000009">
    <property type="protein sequence ID" value="KAK8065066.1"/>
    <property type="molecule type" value="Genomic_DNA"/>
</dbReference>
<proteinExistence type="predicted"/>